<dbReference type="Proteomes" id="UP000886595">
    <property type="component" value="Unassembled WGS sequence"/>
</dbReference>
<feature type="compositionally biased region" description="Acidic residues" evidence="1">
    <location>
        <begin position="152"/>
        <end position="168"/>
    </location>
</feature>
<comment type="caution">
    <text evidence="3">The sequence shown here is derived from an EMBL/GenBank/DDBJ whole genome shotgun (WGS) entry which is preliminary data.</text>
</comment>
<dbReference type="Pfam" id="PF11955">
    <property type="entry name" value="PORR"/>
    <property type="match status" value="1"/>
</dbReference>
<dbReference type="GO" id="GO:0003723">
    <property type="term" value="F:RNA binding"/>
    <property type="evidence" value="ECO:0007669"/>
    <property type="project" value="InterPro"/>
</dbReference>
<evidence type="ECO:0000313" key="3">
    <source>
        <dbReference type="EMBL" id="KAG2293346.1"/>
    </source>
</evidence>
<gene>
    <name evidence="3" type="ORF">Bca52824_040015</name>
</gene>
<evidence type="ECO:0000313" key="4">
    <source>
        <dbReference type="Proteomes" id="UP000886595"/>
    </source>
</evidence>
<dbReference type="InterPro" id="IPR045040">
    <property type="entry name" value="PORR_fam"/>
</dbReference>
<accession>A0A8X7UYP1</accession>
<dbReference type="InterPro" id="IPR021099">
    <property type="entry name" value="PORR_domain"/>
</dbReference>
<protein>
    <recommendedName>
        <fullName evidence="2">PORR domain-containing protein</fullName>
    </recommendedName>
</protein>
<proteinExistence type="predicted"/>
<feature type="region of interest" description="Disordered" evidence="1">
    <location>
        <begin position="139"/>
        <end position="168"/>
    </location>
</feature>
<dbReference type="PANTHER" id="PTHR31476:SF2">
    <property type="entry name" value="UBIQUITIN CARBOXYL-TERMINAL HYDROLASE FAMILY PROTEIN"/>
    <property type="match status" value="1"/>
</dbReference>
<organism evidence="3 4">
    <name type="scientific">Brassica carinata</name>
    <name type="common">Ethiopian mustard</name>
    <name type="synonym">Abyssinian cabbage</name>
    <dbReference type="NCBI Taxonomy" id="52824"/>
    <lineage>
        <taxon>Eukaryota</taxon>
        <taxon>Viridiplantae</taxon>
        <taxon>Streptophyta</taxon>
        <taxon>Embryophyta</taxon>
        <taxon>Tracheophyta</taxon>
        <taxon>Spermatophyta</taxon>
        <taxon>Magnoliopsida</taxon>
        <taxon>eudicotyledons</taxon>
        <taxon>Gunneridae</taxon>
        <taxon>Pentapetalae</taxon>
        <taxon>rosids</taxon>
        <taxon>malvids</taxon>
        <taxon>Brassicales</taxon>
        <taxon>Brassicaceae</taxon>
        <taxon>Brassiceae</taxon>
        <taxon>Brassica</taxon>
    </lineage>
</organism>
<reference evidence="3 4" key="1">
    <citation type="submission" date="2020-02" db="EMBL/GenBank/DDBJ databases">
        <authorList>
            <person name="Ma Q."/>
            <person name="Huang Y."/>
            <person name="Song X."/>
            <person name="Pei D."/>
        </authorList>
    </citation>
    <scope>NUCLEOTIDE SEQUENCE [LARGE SCALE GENOMIC DNA]</scope>
    <source>
        <strain evidence="3">Sxm20200214</strain>
        <tissue evidence="3">Leaf</tissue>
    </source>
</reference>
<dbReference type="AlphaFoldDB" id="A0A8X7UYP1"/>
<dbReference type="EMBL" id="JAAMPC010000009">
    <property type="protein sequence ID" value="KAG2293346.1"/>
    <property type="molecule type" value="Genomic_DNA"/>
</dbReference>
<evidence type="ECO:0000259" key="2">
    <source>
        <dbReference type="Pfam" id="PF11955"/>
    </source>
</evidence>
<evidence type="ECO:0000256" key="1">
    <source>
        <dbReference type="SAM" id="MobiDB-lite"/>
    </source>
</evidence>
<dbReference type="PANTHER" id="PTHR31476">
    <property type="entry name" value="PROTEIN WHAT'S THIS FACTOR 1 HOMOLOG, CHLOROPLASTIC"/>
    <property type="match status" value="1"/>
</dbReference>
<sequence>MHISPQHRKPMNYYATKSLSTLCVRMTSAASSLSMQELNLKSDELATKLQKLLMLSSHRRLLLSKLVHTGIDSAMIIRTSSRLWIPFMEEHSSLIFSVVAAAILLEAYNDNGDLLEKDETWLMRERLIDLVQDGKRIKREGRSKGANKSMDDEYSNDDDYNSDLGGDD</sequence>
<name>A0A8X7UYP1_BRACI</name>
<feature type="domain" description="PORR" evidence="2">
    <location>
        <begin position="20"/>
        <end position="69"/>
    </location>
</feature>
<keyword evidence="4" id="KW-1185">Reference proteome</keyword>